<name>A0A0L6V4V5_9BASI</name>
<organism evidence="1 2">
    <name type="scientific">Puccinia sorghi</name>
    <dbReference type="NCBI Taxonomy" id="27349"/>
    <lineage>
        <taxon>Eukaryota</taxon>
        <taxon>Fungi</taxon>
        <taxon>Dikarya</taxon>
        <taxon>Basidiomycota</taxon>
        <taxon>Pucciniomycotina</taxon>
        <taxon>Pucciniomycetes</taxon>
        <taxon>Pucciniales</taxon>
        <taxon>Pucciniaceae</taxon>
        <taxon>Puccinia</taxon>
    </lineage>
</organism>
<dbReference type="OrthoDB" id="3247418at2759"/>
<dbReference type="AlphaFoldDB" id="A0A0L6V4V5"/>
<evidence type="ECO:0000313" key="2">
    <source>
        <dbReference type="Proteomes" id="UP000037035"/>
    </source>
</evidence>
<dbReference type="Proteomes" id="UP000037035">
    <property type="component" value="Unassembled WGS sequence"/>
</dbReference>
<dbReference type="STRING" id="27349.A0A0L6V4V5"/>
<gene>
    <name evidence="1" type="ORF">VP01_2650g3</name>
</gene>
<evidence type="ECO:0000313" key="1">
    <source>
        <dbReference type="EMBL" id="KNZ55557.1"/>
    </source>
</evidence>
<proteinExistence type="predicted"/>
<keyword evidence="2" id="KW-1185">Reference proteome</keyword>
<dbReference type="EMBL" id="LAVV01007558">
    <property type="protein sequence ID" value="KNZ55557.1"/>
    <property type="molecule type" value="Genomic_DNA"/>
</dbReference>
<comment type="caution">
    <text evidence="1">The sequence shown here is derived from an EMBL/GenBank/DDBJ whole genome shotgun (WGS) entry which is preliminary data.</text>
</comment>
<dbReference type="VEuPathDB" id="FungiDB:VP01_2650g3"/>
<accession>A0A0L6V4V5</accession>
<protein>
    <submittedName>
        <fullName evidence="1">Uncharacterized protein</fullName>
    </submittedName>
</protein>
<sequence length="644" mass="73250">MSSAAATAETRSHPLAYISSTAEGNTHNLLTDSNFPKDTRMILNRSPNIKLETTLKGLCTFVWQKLSNWILWFLSIPGIKSSIKDWCETVKNSPTDVIIDIQQGTAWKKISAMNNEPNPSNQLQFVRRQANVCRDHTHELYESPTNNAQQTLINLPCGHYSRPLRTQYDHHYTFDQAACQRTSRHEQLIHCRDPQAPWGPTCVVAGFASPSAKKFFSWCNAIKEDTSELKIGPPRHGANVQRISNNWLTVETHSGREDILRDTGIFYSELNLLEYRNPFKHVSLGMGFQTLSFKEKRHRGGGPGPSVKRCGLGGLFSEREMDYFCGALKNVVLPSIIGCIPMVCSVCIRHSAYFFRDLCQKHQRHQSSFKSMVDNGEHFIPHSMHTHCQHGDCFKSAYEKYNQSSIKIFEDLKVNPNHHYALHVPEKLVIWGPMGGVAEWSGEQGIGKFRSMETNKRLAQDSMAEFLASDLADQTNQKRRATKVDDVLYSRLLGHACRRDPTIQDYQESPHPLNAKILSPKQPNNCIEFKDNGQVRYGFVREIIVYKQPGEGNRVVCDVEKIKNSFCKVSRGPTKQFRFWLYLMKTVMGQPISNEGNKELLPVKSIENLTAYWWLPNGIFCLKNGVILTPVNFLASLQINLSNE</sequence>
<reference evidence="1 2" key="1">
    <citation type="submission" date="2015-08" db="EMBL/GenBank/DDBJ databases">
        <title>Next Generation Sequencing and Analysis of the Genome of Puccinia sorghi L Schw, the Causal Agent of Maize Common Rust.</title>
        <authorList>
            <person name="Rochi L."/>
            <person name="Burguener G."/>
            <person name="Darino M."/>
            <person name="Turjanski A."/>
            <person name="Kreff E."/>
            <person name="Dieguez M.J."/>
            <person name="Sacco F."/>
        </authorList>
    </citation>
    <scope>NUCLEOTIDE SEQUENCE [LARGE SCALE GENOMIC DNA]</scope>
    <source>
        <strain evidence="1 2">RO10H11247</strain>
    </source>
</reference>